<keyword evidence="2" id="KW-0378">Hydrolase</keyword>
<dbReference type="Proteomes" id="UP000249542">
    <property type="component" value="Unassembled WGS sequence"/>
</dbReference>
<dbReference type="SUPFAM" id="SSF54060">
    <property type="entry name" value="His-Me finger endonucleases"/>
    <property type="match status" value="1"/>
</dbReference>
<dbReference type="GO" id="GO:0004519">
    <property type="term" value="F:endonuclease activity"/>
    <property type="evidence" value="ECO:0007669"/>
    <property type="project" value="UniProtKB-KW"/>
</dbReference>
<reference evidence="2 3" key="1">
    <citation type="submission" date="2018-06" db="EMBL/GenBank/DDBJ databases">
        <title>Genomic Encyclopedia of Archaeal and Bacterial Type Strains, Phase II (KMG-II): from individual species to whole genera.</title>
        <authorList>
            <person name="Goeker M."/>
        </authorList>
    </citation>
    <scope>NUCLEOTIDE SEQUENCE [LARGE SCALE GENOMIC DNA]</scope>
    <source>
        <strain evidence="2 3">DSM 15361</strain>
    </source>
</reference>
<keyword evidence="2" id="KW-0255">Endonuclease</keyword>
<proteinExistence type="predicted"/>
<keyword evidence="3" id="KW-1185">Reference proteome</keyword>
<feature type="domain" description="HNH nuclease" evidence="1">
    <location>
        <begin position="81"/>
        <end position="122"/>
    </location>
</feature>
<protein>
    <submittedName>
        <fullName evidence="2">HNH endonuclease</fullName>
    </submittedName>
</protein>
<keyword evidence="2" id="KW-0540">Nuclease</keyword>
<organism evidence="2 3">
    <name type="scientific">Mesonia algae</name>
    <dbReference type="NCBI Taxonomy" id="213248"/>
    <lineage>
        <taxon>Bacteria</taxon>
        <taxon>Pseudomonadati</taxon>
        <taxon>Bacteroidota</taxon>
        <taxon>Flavobacteriia</taxon>
        <taxon>Flavobacteriales</taxon>
        <taxon>Flavobacteriaceae</taxon>
        <taxon>Mesonia</taxon>
    </lineage>
</organism>
<dbReference type="InterPro" id="IPR003615">
    <property type="entry name" value="HNH_nuc"/>
</dbReference>
<name>A0A2W7HYI9_9FLAO</name>
<dbReference type="AlphaFoldDB" id="A0A2W7HYI9"/>
<gene>
    <name evidence="2" type="ORF">LX95_01911</name>
</gene>
<evidence type="ECO:0000259" key="1">
    <source>
        <dbReference type="Pfam" id="PF13392"/>
    </source>
</evidence>
<sequence length="196" mass="23297">MMKKESLKNKESFYLNNNLLEEWKFYYEENWAEGYEVALSSKGRVMNFVKSKHGKILKGSTINGYPIFNTRLKNGKRNNFYTHKLIAKAFQEKPEDALFVIHKNYDKTDNNLNNLQWVNRKEWERHQDKNPKVIAKRKNKSRSFAKLSYAQATILKKKLLDPNRRTRLKVLAKQFGVSEMQLHRIKTGENWADIKV</sequence>
<evidence type="ECO:0000313" key="2">
    <source>
        <dbReference type="EMBL" id="PZW39554.1"/>
    </source>
</evidence>
<dbReference type="Gene3D" id="3.90.75.20">
    <property type="match status" value="1"/>
</dbReference>
<dbReference type="InterPro" id="IPR044925">
    <property type="entry name" value="His-Me_finger_sf"/>
</dbReference>
<dbReference type="EMBL" id="QKYV01000005">
    <property type="protein sequence ID" value="PZW39554.1"/>
    <property type="molecule type" value="Genomic_DNA"/>
</dbReference>
<comment type="caution">
    <text evidence="2">The sequence shown here is derived from an EMBL/GenBank/DDBJ whole genome shotgun (WGS) entry which is preliminary data.</text>
</comment>
<accession>A0A2W7HYI9</accession>
<evidence type="ECO:0000313" key="3">
    <source>
        <dbReference type="Proteomes" id="UP000249542"/>
    </source>
</evidence>
<dbReference type="Pfam" id="PF13392">
    <property type="entry name" value="HNH_3"/>
    <property type="match status" value="1"/>
</dbReference>